<name>B1YET0_EXIS2</name>
<dbReference type="OrthoDB" id="9795923at2"/>
<evidence type="ECO:0000256" key="1">
    <source>
        <dbReference type="ARBA" id="ARBA00023125"/>
    </source>
</evidence>
<proteinExistence type="predicted"/>
<dbReference type="AlphaFoldDB" id="B1YET0"/>
<evidence type="ECO:0000256" key="2">
    <source>
        <dbReference type="ARBA" id="ARBA00034078"/>
    </source>
</evidence>
<protein>
    <recommendedName>
        <fullName evidence="3">HTH-type transcriptional regulator NsrR</fullName>
    </recommendedName>
</protein>
<gene>
    <name evidence="4" type="ordered locus">Exig_1209</name>
</gene>
<evidence type="ECO:0000313" key="5">
    <source>
        <dbReference type="Proteomes" id="UP000001681"/>
    </source>
</evidence>
<dbReference type="HOGENOM" id="CLU_107144_2_1_9"/>
<organism evidence="4 5">
    <name type="scientific">Exiguobacterium sibiricum (strain DSM 17290 / CCUG 55495 / CIP 109462 / JCM 13490 / 255-15)</name>
    <dbReference type="NCBI Taxonomy" id="262543"/>
    <lineage>
        <taxon>Bacteria</taxon>
        <taxon>Bacillati</taxon>
        <taxon>Bacillota</taxon>
        <taxon>Bacilli</taxon>
        <taxon>Bacillales</taxon>
        <taxon>Bacillales Family XII. Incertae Sedis</taxon>
        <taxon>Exiguobacterium</taxon>
    </lineage>
</organism>
<dbReference type="GO" id="GO:0005829">
    <property type="term" value="C:cytosol"/>
    <property type="evidence" value="ECO:0007669"/>
    <property type="project" value="TreeGrafter"/>
</dbReference>
<dbReference type="PANTHER" id="PTHR33221:SF4">
    <property type="entry name" value="HTH-TYPE TRANSCRIPTIONAL REPRESSOR NSRR"/>
    <property type="match status" value="1"/>
</dbReference>
<dbReference type="PROSITE" id="PS51197">
    <property type="entry name" value="HTH_RRF2_2"/>
    <property type="match status" value="1"/>
</dbReference>
<dbReference type="Gene3D" id="1.10.10.10">
    <property type="entry name" value="Winged helix-like DNA-binding domain superfamily/Winged helix DNA-binding domain"/>
    <property type="match status" value="1"/>
</dbReference>
<dbReference type="GO" id="GO:0003677">
    <property type="term" value="F:DNA binding"/>
    <property type="evidence" value="ECO:0007669"/>
    <property type="project" value="UniProtKB-KW"/>
</dbReference>
<dbReference type="SUPFAM" id="SSF46785">
    <property type="entry name" value="Winged helix' DNA-binding domain"/>
    <property type="match status" value="1"/>
</dbReference>
<dbReference type="InterPro" id="IPR030489">
    <property type="entry name" value="TR_Rrf2-type_CS"/>
</dbReference>
<accession>B1YET0</accession>
<dbReference type="PANTHER" id="PTHR33221">
    <property type="entry name" value="WINGED HELIX-TURN-HELIX TRANSCRIPTIONAL REGULATOR, RRF2 FAMILY"/>
    <property type="match status" value="1"/>
</dbReference>
<dbReference type="DNASU" id="6173785"/>
<dbReference type="NCBIfam" id="TIGR00738">
    <property type="entry name" value="rrf2_super"/>
    <property type="match status" value="1"/>
</dbReference>
<keyword evidence="1" id="KW-0238">DNA-binding</keyword>
<dbReference type="InterPro" id="IPR000944">
    <property type="entry name" value="Tscrpt_reg_Rrf2"/>
</dbReference>
<comment type="cofactor">
    <cofactor evidence="2">
        <name>[2Fe-2S] cluster</name>
        <dbReference type="ChEBI" id="CHEBI:190135"/>
    </cofactor>
</comment>
<dbReference type="InterPro" id="IPR036390">
    <property type="entry name" value="WH_DNA-bd_sf"/>
</dbReference>
<dbReference type="GO" id="GO:0003700">
    <property type="term" value="F:DNA-binding transcription factor activity"/>
    <property type="evidence" value="ECO:0007669"/>
    <property type="project" value="TreeGrafter"/>
</dbReference>
<dbReference type="KEGG" id="esi:Exig_1209"/>
<reference evidence="5" key="3">
    <citation type="submission" date="2008-04" db="EMBL/GenBank/DDBJ databases">
        <title>Complete sequence of chromosome of Exiguobacterium sibiricum 255-15.</title>
        <authorList>
            <consortium name="US DOE Joint Genome Institute"/>
            <person name="Copeland A."/>
            <person name="Lucas S."/>
            <person name="Lapidus A."/>
            <person name="Glavina del Rio T."/>
            <person name="Dalin E."/>
            <person name="Tice H."/>
            <person name="Bruce D."/>
            <person name="Goodwin L."/>
            <person name="Pitluck S."/>
            <person name="Kiss H."/>
            <person name="Chertkov O."/>
            <person name="Monk C."/>
            <person name="Brettin T."/>
            <person name="Detter J.C."/>
            <person name="Han C."/>
            <person name="Kuske C.R."/>
            <person name="Schmutz J."/>
            <person name="Larimer F."/>
            <person name="Land M."/>
            <person name="Hauser L."/>
            <person name="Kyrpides N."/>
            <person name="Mikhailova N."/>
            <person name="Vishnivetskaya T."/>
            <person name="Rodrigues D.F."/>
            <person name="Gilichinsky D."/>
            <person name="Tiedje J."/>
            <person name="Richardson P."/>
        </authorList>
    </citation>
    <scope>NUCLEOTIDE SEQUENCE [LARGE SCALE GENOMIC DNA]</scope>
    <source>
        <strain evidence="5">DSM 17290 / CIP 109462 / JCM 13490 / 255-15</strain>
    </source>
</reference>
<dbReference type="STRING" id="262543.Exig_1209"/>
<evidence type="ECO:0000313" key="4">
    <source>
        <dbReference type="EMBL" id="ACB60688.1"/>
    </source>
</evidence>
<dbReference type="Pfam" id="PF02082">
    <property type="entry name" value="Rrf2"/>
    <property type="match status" value="1"/>
</dbReference>
<reference evidence="4 5" key="2">
    <citation type="journal article" date="2008" name="BMC Genomics">
        <title>Architecture of thermal adaptation in an Exiguobacterium sibiricum strain isolated from 3 million year old permafrost: a genome and transcriptome approach.</title>
        <authorList>
            <person name="Rodrigues D.F."/>
            <person name="Ivanova N."/>
            <person name="He Z."/>
            <person name="Huebner M."/>
            <person name="Zhou J."/>
            <person name="Tiedje J.M."/>
        </authorList>
    </citation>
    <scope>NUCLEOTIDE SEQUENCE [LARGE SCALE GENOMIC DNA]</scope>
    <source>
        <strain evidence="5">DSM 17290 / CIP 109462 / JCM 13490 / 255-15</strain>
    </source>
</reference>
<dbReference type="eggNOG" id="COG1959">
    <property type="taxonomic scope" value="Bacteria"/>
</dbReference>
<dbReference type="PROSITE" id="PS01332">
    <property type="entry name" value="HTH_RRF2_1"/>
    <property type="match status" value="1"/>
</dbReference>
<sequence length="131" mass="14834">MKMTRSTDYAIRVLLYATLNPNRLVQIQEVADHYAISKNHLMKIVHALSKFGLITSYQGRNGGFKLAKAPNEITLGQVVALFEEVSYLKEVLPTNEKETLKNTRQAFDEAFLLFANALQAYTLEDLTKVKV</sequence>
<reference evidence="4 5" key="1">
    <citation type="journal article" date="2006" name="Extremophiles">
        <title>Characterization of Exiguobacterium isolates from the Siberian permafrost. Description of Exiguobacterium sibiricum sp. nov.</title>
        <authorList>
            <person name="Rodrigues D.F."/>
            <person name="Goris J."/>
            <person name="Vishnivetskaya T."/>
            <person name="Gilichinsky D."/>
            <person name="Thomashow M.F."/>
            <person name="Tiedje J.M."/>
        </authorList>
    </citation>
    <scope>NUCLEOTIDE SEQUENCE [LARGE SCALE GENOMIC DNA]</scope>
    <source>
        <strain evidence="5">DSM 17290 / CIP 109462 / JCM 13490 / 255-15</strain>
    </source>
</reference>
<evidence type="ECO:0000256" key="3">
    <source>
        <dbReference type="ARBA" id="ARBA00040173"/>
    </source>
</evidence>
<keyword evidence="5" id="KW-1185">Reference proteome</keyword>
<dbReference type="RefSeq" id="WP_012370109.1">
    <property type="nucleotide sequence ID" value="NC_010556.1"/>
</dbReference>
<dbReference type="InterPro" id="IPR036388">
    <property type="entry name" value="WH-like_DNA-bd_sf"/>
</dbReference>
<dbReference type="EMBL" id="CP001022">
    <property type="protein sequence ID" value="ACB60688.1"/>
    <property type="molecule type" value="Genomic_DNA"/>
</dbReference>
<dbReference type="Proteomes" id="UP000001681">
    <property type="component" value="Chromosome"/>
</dbReference>